<keyword evidence="5 9" id="KW-0418">Kinase</keyword>
<feature type="domain" description="Histidine kinase" evidence="8">
    <location>
        <begin position="1"/>
        <end position="101"/>
    </location>
</feature>
<evidence type="ECO:0000256" key="7">
    <source>
        <dbReference type="ARBA" id="ARBA00023012"/>
    </source>
</evidence>
<dbReference type="GO" id="GO:0005524">
    <property type="term" value="F:ATP binding"/>
    <property type="evidence" value="ECO:0007669"/>
    <property type="project" value="UniProtKB-KW"/>
</dbReference>
<keyword evidence="7" id="KW-0902">Two-component regulatory system</keyword>
<evidence type="ECO:0000256" key="2">
    <source>
        <dbReference type="ARBA" id="ARBA00012438"/>
    </source>
</evidence>
<dbReference type="InterPro" id="IPR036890">
    <property type="entry name" value="HATPase_C_sf"/>
</dbReference>
<protein>
    <recommendedName>
        <fullName evidence="2">histidine kinase</fullName>
        <ecNumber evidence="2">2.7.13.3</ecNumber>
    </recommendedName>
</protein>
<dbReference type="PANTHER" id="PTHR43065">
    <property type="entry name" value="SENSOR HISTIDINE KINASE"/>
    <property type="match status" value="1"/>
</dbReference>
<dbReference type="EC" id="2.7.13.3" evidence="2"/>
<organism evidence="9 10">
    <name type="scientific">Vibrio cholerae</name>
    <dbReference type="NCBI Taxonomy" id="666"/>
    <lineage>
        <taxon>Bacteria</taxon>
        <taxon>Pseudomonadati</taxon>
        <taxon>Pseudomonadota</taxon>
        <taxon>Gammaproteobacteria</taxon>
        <taxon>Vibrionales</taxon>
        <taxon>Vibrionaceae</taxon>
        <taxon>Vibrio</taxon>
    </lineage>
</organism>
<evidence type="ECO:0000256" key="6">
    <source>
        <dbReference type="ARBA" id="ARBA00022840"/>
    </source>
</evidence>
<evidence type="ECO:0000256" key="1">
    <source>
        <dbReference type="ARBA" id="ARBA00000085"/>
    </source>
</evidence>
<dbReference type="GO" id="GO:0000160">
    <property type="term" value="P:phosphorelay signal transduction system"/>
    <property type="evidence" value="ECO:0007669"/>
    <property type="project" value="UniProtKB-KW"/>
</dbReference>
<dbReference type="Gene3D" id="3.30.565.10">
    <property type="entry name" value="Histidine kinase-like ATPase, C-terminal domain"/>
    <property type="match status" value="1"/>
</dbReference>
<evidence type="ECO:0000313" key="10">
    <source>
        <dbReference type="Proteomes" id="UP000044806"/>
    </source>
</evidence>
<evidence type="ECO:0000259" key="8">
    <source>
        <dbReference type="PROSITE" id="PS50109"/>
    </source>
</evidence>
<dbReference type="GO" id="GO:0004673">
    <property type="term" value="F:protein histidine kinase activity"/>
    <property type="evidence" value="ECO:0007669"/>
    <property type="project" value="UniProtKB-EC"/>
</dbReference>
<name>A0A655NVR0_VIBCL</name>
<evidence type="ECO:0000256" key="4">
    <source>
        <dbReference type="ARBA" id="ARBA00022741"/>
    </source>
</evidence>
<sequence length="106" mass="11509">MLINLLTNALQALEGQAERVVQIRLQTSEQQIALFVDDNGPSVGIETLPHLFEPFHTTKKNGLGLGLSISQQILHSMQGTLSVATSPLGGARFTITLPRFTPLNMD</sequence>
<gene>
    <name evidence="9" type="primary">dctB_1</name>
    <name evidence="9" type="ORF">ERS013165_00280</name>
</gene>
<dbReference type="PRINTS" id="PR00344">
    <property type="entry name" value="BCTRLSENSOR"/>
</dbReference>
<dbReference type="SUPFAM" id="SSF55874">
    <property type="entry name" value="ATPase domain of HSP90 chaperone/DNA topoisomerase II/histidine kinase"/>
    <property type="match status" value="1"/>
</dbReference>
<keyword evidence="3 9" id="KW-0808">Transferase</keyword>
<dbReference type="SMART" id="SM00387">
    <property type="entry name" value="HATPase_c"/>
    <property type="match status" value="1"/>
</dbReference>
<dbReference type="InterPro" id="IPR005467">
    <property type="entry name" value="His_kinase_dom"/>
</dbReference>
<evidence type="ECO:0000256" key="5">
    <source>
        <dbReference type="ARBA" id="ARBA00022777"/>
    </source>
</evidence>
<dbReference type="Pfam" id="PF02518">
    <property type="entry name" value="HATPase_c"/>
    <property type="match status" value="1"/>
</dbReference>
<evidence type="ECO:0000256" key="3">
    <source>
        <dbReference type="ARBA" id="ARBA00022679"/>
    </source>
</evidence>
<dbReference type="EMBL" id="CWOW01000001">
    <property type="protein sequence ID" value="CRZ82508.1"/>
    <property type="molecule type" value="Genomic_DNA"/>
</dbReference>
<dbReference type="PROSITE" id="PS50109">
    <property type="entry name" value="HIS_KIN"/>
    <property type="match status" value="1"/>
</dbReference>
<proteinExistence type="predicted"/>
<dbReference type="AlphaFoldDB" id="A0A655NVR0"/>
<dbReference type="PANTHER" id="PTHR43065:SF46">
    <property type="entry name" value="C4-DICARBOXYLATE TRANSPORT SENSOR PROTEIN DCTB"/>
    <property type="match status" value="1"/>
</dbReference>
<accession>A0A655NVR0</accession>
<comment type="catalytic activity">
    <reaction evidence="1">
        <text>ATP + protein L-histidine = ADP + protein N-phospho-L-histidine.</text>
        <dbReference type="EC" id="2.7.13.3"/>
    </reaction>
</comment>
<keyword evidence="4" id="KW-0547">Nucleotide-binding</keyword>
<dbReference type="InterPro" id="IPR004358">
    <property type="entry name" value="Sig_transdc_His_kin-like_C"/>
</dbReference>
<reference evidence="9 10" key="1">
    <citation type="submission" date="2015-07" db="EMBL/GenBank/DDBJ databases">
        <authorList>
            <consortium name="Pathogen Informatics"/>
        </authorList>
    </citation>
    <scope>NUCLEOTIDE SEQUENCE [LARGE SCALE GENOMIC DNA]</scope>
    <source>
        <strain evidence="9 10">A51</strain>
    </source>
</reference>
<keyword evidence="6" id="KW-0067">ATP-binding</keyword>
<dbReference type="InterPro" id="IPR003594">
    <property type="entry name" value="HATPase_dom"/>
</dbReference>
<evidence type="ECO:0000313" key="9">
    <source>
        <dbReference type="EMBL" id="CRZ82508.1"/>
    </source>
</evidence>
<dbReference type="Proteomes" id="UP000044806">
    <property type="component" value="Unassembled WGS sequence"/>
</dbReference>